<dbReference type="Pfam" id="PF13561">
    <property type="entry name" value="adh_short_C2"/>
    <property type="match status" value="1"/>
</dbReference>
<dbReference type="PRINTS" id="PR00080">
    <property type="entry name" value="SDRFAMILY"/>
</dbReference>
<evidence type="ECO:0000256" key="2">
    <source>
        <dbReference type="ARBA" id="ARBA00023002"/>
    </source>
</evidence>
<comment type="similarity">
    <text evidence="1">Belongs to the short-chain dehydrogenases/reductases (SDR) family.</text>
</comment>
<dbReference type="Proteomes" id="UP000664398">
    <property type="component" value="Unassembled WGS sequence"/>
</dbReference>
<dbReference type="Pfam" id="PF00596">
    <property type="entry name" value="Aldolase_II"/>
    <property type="match status" value="1"/>
</dbReference>
<reference evidence="4" key="1">
    <citation type="submission" date="2021-03" db="EMBL/GenBank/DDBJ databases">
        <title>Leucobacter chromiisoli sp. nov., isolated from chromium-containing soil of chemical plant.</title>
        <authorList>
            <person name="Xu Z."/>
        </authorList>
    </citation>
    <scope>NUCLEOTIDE SEQUENCE</scope>
    <source>
        <strain evidence="4">A2</strain>
    </source>
</reference>
<dbReference type="InterPro" id="IPR001303">
    <property type="entry name" value="Aldolase_II/adducin_N"/>
</dbReference>
<organism evidence="4 5">
    <name type="scientific">Leucobacter ruminantium</name>
    <dbReference type="NCBI Taxonomy" id="1289170"/>
    <lineage>
        <taxon>Bacteria</taxon>
        <taxon>Bacillati</taxon>
        <taxon>Actinomycetota</taxon>
        <taxon>Actinomycetes</taxon>
        <taxon>Micrococcales</taxon>
        <taxon>Microbacteriaceae</taxon>
        <taxon>Leucobacter</taxon>
    </lineage>
</organism>
<dbReference type="GO" id="GO:0016491">
    <property type="term" value="F:oxidoreductase activity"/>
    <property type="evidence" value="ECO:0007669"/>
    <property type="project" value="UniProtKB-KW"/>
</dbReference>
<dbReference type="EMBL" id="JAGDYL010000028">
    <property type="protein sequence ID" value="MBO1806297.1"/>
    <property type="molecule type" value="Genomic_DNA"/>
</dbReference>
<dbReference type="NCBIfam" id="NF006196">
    <property type="entry name" value="PRK08324.2-4"/>
    <property type="match status" value="1"/>
</dbReference>
<dbReference type="PANTHER" id="PTHR24321">
    <property type="entry name" value="DEHYDROGENASES, SHORT CHAIN"/>
    <property type="match status" value="1"/>
</dbReference>
<dbReference type="Gene3D" id="3.40.225.10">
    <property type="entry name" value="Class II aldolase/adducin N-terminal domain"/>
    <property type="match status" value="1"/>
</dbReference>
<accession>A0A939M1I8</accession>
<dbReference type="InterPro" id="IPR036291">
    <property type="entry name" value="NAD(P)-bd_dom_sf"/>
</dbReference>
<comment type="caution">
    <text evidence="4">The sequence shown here is derived from an EMBL/GenBank/DDBJ whole genome shotgun (WGS) entry which is preliminary data.</text>
</comment>
<protein>
    <submittedName>
        <fullName evidence="4">Bifunctional aldolase/short-chain dehydrogenase</fullName>
    </submittedName>
</protein>
<name>A0A939M1I8_9MICO</name>
<dbReference type="SUPFAM" id="SSF51735">
    <property type="entry name" value="NAD(P)-binding Rossmann-fold domains"/>
    <property type="match status" value="1"/>
</dbReference>
<dbReference type="SUPFAM" id="SSF53639">
    <property type="entry name" value="AraD/HMP-PK domain-like"/>
    <property type="match status" value="1"/>
</dbReference>
<dbReference type="InterPro" id="IPR002347">
    <property type="entry name" value="SDR_fam"/>
</dbReference>
<dbReference type="Gene3D" id="3.40.50.720">
    <property type="entry name" value="NAD(P)-binding Rossmann-like Domain"/>
    <property type="match status" value="1"/>
</dbReference>
<dbReference type="SMART" id="SM01007">
    <property type="entry name" value="Aldolase_II"/>
    <property type="match status" value="1"/>
</dbReference>
<sequence>MSAQTPAPDTRSPLEQCVAVSRTLGQNVDLVLHGGGNTSAKEKVHDVTGELVDIVHVKGSGWDLGSIEPAGFTPLRRERLLELSRLPELDDTTLVNELRQASLRSDAPAASIEAILHAVIPSKYVLHTHADAIVTLTDLPQGRRTVEQALGENLLILDYVKPGFVLARAVAEAWARLEDPDSVAGLVLLNHGLFTFADSAEEALARHLELVERAQAYVRARVPSDEDRAALSGPPEPIRHAELRSRVSAVAGRAMILEHRPSHSVAALMAHPAYPDLALRGTITPDHVIRTKRLPCVGDDVERYADEYRAYVERQSARTGERVTPLDPAPRVILDAEIGLIGVGETVAAAAISADIYEHTAQVIQDAEGLGGYRTLNEDALFDIEYWELEQAKLRSGKAMPPFQGEVALVTGAASGIGRACAIALHEAGAAVVALDRAEAVLDTVADARWHGIVCDVTDPKAVRGAVEDGVRRFGGLDMLVPAAGVFAASAPITDLDEAAWRLSMSVNVDGLFSLFRAAKPYLALAPNGGRVVLIASKNVPAPGPGAAAYSASKAAATQLARVAALEWAEVGIRVNMVNPDAVFDTGLWTPELLAERAAKYGLSIDEYKRRNLLRTEVTSRQVAHVVRDLFHGHYAATTGAQIPVDGGSDRIV</sequence>
<evidence type="ECO:0000313" key="4">
    <source>
        <dbReference type="EMBL" id="MBO1806297.1"/>
    </source>
</evidence>
<keyword evidence="5" id="KW-1185">Reference proteome</keyword>
<dbReference type="PROSITE" id="PS00061">
    <property type="entry name" value="ADH_SHORT"/>
    <property type="match status" value="1"/>
</dbReference>
<feature type="domain" description="Class II aldolase/adducin N-terminal" evidence="3">
    <location>
        <begin position="15"/>
        <end position="218"/>
    </location>
</feature>
<gene>
    <name evidence="4" type="ORF">J4H91_13370</name>
</gene>
<evidence type="ECO:0000313" key="5">
    <source>
        <dbReference type="Proteomes" id="UP000664398"/>
    </source>
</evidence>
<dbReference type="InterPro" id="IPR020904">
    <property type="entry name" value="Sc_DH/Rdtase_CS"/>
</dbReference>
<proteinExistence type="inferred from homology"/>
<dbReference type="AlphaFoldDB" id="A0A939M1I8"/>
<dbReference type="PRINTS" id="PR00081">
    <property type="entry name" value="GDHRDH"/>
</dbReference>
<keyword evidence="2" id="KW-0560">Oxidoreductase</keyword>
<evidence type="ECO:0000256" key="1">
    <source>
        <dbReference type="ARBA" id="ARBA00006484"/>
    </source>
</evidence>
<evidence type="ECO:0000259" key="3">
    <source>
        <dbReference type="SMART" id="SM01007"/>
    </source>
</evidence>
<dbReference type="PANTHER" id="PTHR24321:SF14">
    <property type="entry name" value="SHORT-CHAIN TYPE DEHYDROGENASE_REDUCTASE BLR2146-RELATED"/>
    <property type="match status" value="1"/>
</dbReference>
<dbReference type="InterPro" id="IPR036409">
    <property type="entry name" value="Aldolase_II/adducin_N_sf"/>
</dbReference>
<dbReference type="FunFam" id="3.40.50.720:FF:000084">
    <property type="entry name" value="Short-chain dehydrogenase reductase"/>
    <property type="match status" value="1"/>
</dbReference>
<dbReference type="RefSeq" id="WP_208046758.1">
    <property type="nucleotide sequence ID" value="NZ_JAGDYL010000028.1"/>
</dbReference>